<dbReference type="SUPFAM" id="SSF160519">
    <property type="entry name" value="BB2672-like"/>
    <property type="match status" value="1"/>
</dbReference>
<accession>A0A5P6P096</accession>
<evidence type="ECO:0000313" key="2">
    <source>
        <dbReference type="Proteomes" id="UP000325641"/>
    </source>
</evidence>
<dbReference type="KEGG" id="bbet:F8237_04635"/>
<sequence length="198" mass="21238">MSSHDIRKTALGVETIWHERGPRLERPLLVGTAIAVIRNPFAGRFEPDLMPFQASLRELGRELATSLIAQLGGASRIEAYGKGIIVGEDGELEHGAVWHEAGGHGMREVLGQPSGQQPKAIVPAAKTIGGPGTRLMVPLGHIHAAYVRSHFGTAEMTLWDAPRRDEIAFGLVMATGGRPHARIGGLKTSDISVHDGQR</sequence>
<proteinExistence type="predicted"/>
<dbReference type="AlphaFoldDB" id="A0A5P6P096"/>
<dbReference type="Pfam" id="PF06684">
    <property type="entry name" value="AA_synth"/>
    <property type="match status" value="1"/>
</dbReference>
<organism evidence="1 2">
    <name type="scientific">Bradyrhizobium betae</name>
    <dbReference type="NCBI Taxonomy" id="244734"/>
    <lineage>
        <taxon>Bacteria</taxon>
        <taxon>Pseudomonadati</taxon>
        <taxon>Pseudomonadota</taxon>
        <taxon>Alphaproteobacteria</taxon>
        <taxon>Hyphomicrobiales</taxon>
        <taxon>Nitrobacteraceae</taxon>
        <taxon>Bradyrhizobium</taxon>
    </lineage>
</organism>
<protein>
    <submittedName>
        <fullName evidence="1">Amino acid synthesis family protein</fullName>
    </submittedName>
</protein>
<dbReference type="EMBL" id="CP044543">
    <property type="protein sequence ID" value="QFI71720.1"/>
    <property type="molecule type" value="Genomic_DNA"/>
</dbReference>
<dbReference type="InterPro" id="IPR009569">
    <property type="entry name" value="AA_synth_put"/>
</dbReference>
<dbReference type="OrthoDB" id="9803312at2"/>
<dbReference type="RefSeq" id="WP_151642615.1">
    <property type="nucleotide sequence ID" value="NZ_CP044543.1"/>
</dbReference>
<reference evidence="2" key="1">
    <citation type="submission" date="2019-10" db="EMBL/GenBank/DDBJ databases">
        <title>Complete Genome Sequence of Bradyrhizobium betae type strain PL7HG1T.</title>
        <authorList>
            <person name="Bromfield E.S.P."/>
            <person name="Cloutier S."/>
        </authorList>
    </citation>
    <scope>NUCLEOTIDE SEQUENCE [LARGE SCALE GENOMIC DNA]</scope>
    <source>
        <strain evidence="2">PL7HG1</strain>
    </source>
</reference>
<dbReference type="InterPro" id="IPR035936">
    <property type="entry name" value="BB2672"/>
</dbReference>
<dbReference type="Gene3D" id="3.30.1330.110">
    <property type="entry name" value="BB2672"/>
    <property type="match status" value="1"/>
</dbReference>
<gene>
    <name evidence="1" type="ORF">F8237_04635</name>
</gene>
<dbReference type="Proteomes" id="UP000325641">
    <property type="component" value="Chromosome"/>
</dbReference>
<evidence type="ECO:0000313" key="1">
    <source>
        <dbReference type="EMBL" id="QFI71720.1"/>
    </source>
</evidence>
<name>A0A5P6P096_9BRAD</name>